<reference evidence="1" key="1">
    <citation type="journal article" date="2014" name="Front. Microbiol.">
        <title>High frequency of phylogenetically diverse reductive dehalogenase-homologous genes in deep subseafloor sedimentary metagenomes.</title>
        <authorList>
            <person name="Kawai M."/>
            <person name="Futagami T."/>
            <person name="Toyoda A."/>
            <person name="Takaki Y."/>
            <person name="Nishi S."/>
            <person name="Hori S."/>
            <person name="Arai W."/>
            <person name="Tsubouchi T."/>
            <person name="Morono Y."/>
            <person name="Uchiyama I."/>
            <person name="Ito T."/>
            <person name="Fujiyama A."/>
            <person name="Inagaki F."/>
            <person name="Takami H."/>
        </authorList>
    </citation>
    <scope>NUCLEOTIDE SEQUENCE</scope>
    <source>
        <strain evidence="1">Expedition CK06-06</strain>
    </source>
</reference>
<evidence type="ECO:0000313" key="1">
    <source>
        <dbReference type="EMBL" id="GAG60004.1"/>
    </source>
</evidence>
<comment type="caution">
    <text evidence="1">The sequence shown here is derived from an EMBL/GenBank/DDBJ whole genome shotgun (WGS) entry which is preliminary data.</text>
</comment>
<proteinExistence type="predicted"/>
<protein>
    <submittedName>
        <fullName evidence="1">Uncharacterized protein</fullName>
    </submittedName>
</protein>
<organism evidence="1">
    <name type="scientific">marine sediment metagenome</name>
    <dbReference type="NCBI Taxonomy" id="412755"/>
    <lineage>
        <taxon>unclassified sequences</taxon>
        <taxon>metagenomes</taxon>
        <taxon>ecological metagenomes</taxon>
    </lineage>
</organism>
<accession>X0YTW1</accession>
<gene>
    <name evidence="1" type="ORF">S01H4_07217</name>
</gene>
<dbReference type="EMBL" id="BART01002338">
    <property type="protein sequence ID" value="GAG60004.1"/>
    <property type="molecule type" value="Genomic_DNA"/>
</dbReference>
<dbReference type="AlphaFoldDB" id="X0YTW1"/>
<sequence length="312" mass="34999">MKRVSLLIILIIVIILSSSCDSPQTQTVPPVEITSSENLKPETTSTEQIATLKPERTEIISTNTHIIQPSATLLPAETQVVAQQTQSILPTTARPNNISEMRITFPIMSSEMAEYFNSIARPDDWPLITSSNFRLLPEITEGKPRVGFTSWAEAEKTLPILEGKIDMVVYNPEHWDATPRSEKENLLATIEKAALDAQKYGMEFMVAPDRRYAEQYIGEIAARTKYIGLQGQRIQNDPVEFESWIRKMITAAREANPEVKIIVQVGATRGTAEQMYTAINTVIGEIDGISIWTIRKTLPILKDFINMIRPEG</sequence>
<name>X0YTW1_9ZZZZ</name>
<dbReference type="PROSITE" id="PS51257">
    <property type="entry name" value="PROKAR_LIPOPROTEIN"/>
    <property type="match status" value="1"/>
</dbReference>